<name>A0ABD3LYA6_9STRA</name>
<dbReference type="SMART" id="SM00386">
    <property type="entry name" value="HAT"/>
    <property type="match status" value="2"/>
</dbReference>
<reference evidence="2 3" key="1">
    <citation type="submission" date="2024-10" db="EMBL/GenBank/DDBJ databases">
        <title>Updated reference genomes for cyclostephanoid diatoms.</title>
        <authorList>
            <person name="Roberts W.R."/>
            <person name="Alverson A.J."/>
        </authorList>
    </citation>
    <scope>NUCLEOTIDE SEQUENCE [LARGE SCALE GENOMIC DNA]</scope>
    <source>
        <strain evidence="2 3">AJA232-27</strain>
    </source>
</reference>
<evidence type="ECO:0000256" key="1">
    <source>
        <dbReference type="PROSITE-ProRule" id="PRU00339"/>
    </source>
</evidence>
<dbReference type="Proteomes" id="UP001530293">
    <property type="component" value="Unassembled WGS sequence"/>
</dbReference>
<dbReference type="PANTHER" id="PTHR44917">
    <property type="entry name" value="PROTEIN HIGH CHLOROPHYLL FLUORESCENT 107"/>
    <property type="match status" value="1"/>
</dbReference>
<keyword evidence="1" id="KW-0802">TPR repeat</keyword>
<dbReference type="SUPFAM" id="SSF48452">
    <property type="entry name" value="TPR-like"/>
    <property type="match status" value="1"/>
</dbReference>
<keyword evidence="3" id="KW-1185">Reference proteome</keyword>
<proteinExistence type="predicted"/>
<sequence length="249" mass="27510">MADQCHAQAWQAFGVMEMRAGNFKAAKTLFECGLKNSPTHGALWQAYGTLESWKGNISEARLLFAAGIAKCPQHVPLYQAWACLELRSEFCDNEELSSEYHITLDDAEQSFIAMYDTDLNNENDDYDCEIACINSESLGDRCSTKPMSKRVAFARCDSVGVSAFDLLHRRLKRCYRLSETPTKKSSPSKAAPFSCITESAAFSHVLSFLNEGDLVHSVSFVSTRFADVAAEALGLNARECGMRSIKEAG</sequence>
<dbReference type="PROSITE" id="PS50005">
    <property type="entry name" value="TPR"/>
    <property type="match status" value="1"/>
</dbReference>
<organism evidence="2 3">
    <name type="scientific">Discostella pseudostelligera</name>
    <dbReference type="NCBI Taxonomy" id="259834"/>
    <lineage>
        <taxon>Eukaryota</taxon>
        <taxon>Sar</taxon>
        <taxon>Stramenopiles</taxon>
        <taxon>Ochrophyta</taxon>
        <taxon>Bacillariophyta</taxon>
        <taxon>Coscinodiscophyceae</taxon>
        <taxon>Thalassiosirophycidae</taxon>
        <taxon>Stephanodiscales</taxon>
        <taxon>Stephanodiscaceae</taxon>
        <taxon>Discostella</taxon>
    </lineage>
</organism>
<evidence type="ECO:0000313" key="3">
    <source>
        <dbReference type="Proteomes" id="UP001530293"/>
    </source>
</evidence>
<dbReference type="EMBL" id="JALLBG020000295">
    <property type="protein sequence ID" value="KAL3756715.1"/>
    <property type="molecule type" value="Genomic_DNA"/>
</dbReference>
<dbReference type="AlphaFoldDB" id="A0ABD3LYA6"/>
<dbReference type="InterPro" id="IPR011990">
    <property type="entry name" value="TPR-like_helical_dom_sf"/>
</dbReference>
<dbReference type="PANTHER" id="PTHR44917:SF1">
    <property type="entry name" value="PROTEIN HIGH CHLOROPHYLL FLUORESCENT 107"/>
    <property type="match status" value="1"/>
</dbReference>
<comment type="caution">
    <text evidence="2">The sequence shown here is derived from an EMBL/GenBank/DDBJ whole genome shotgun (WGS) entry which is preliminary data.</text>
</comment>
<dbReference type="InterPro" id="IPR019734">
    <property type="entry name" value="TPR_rpt"/>
</dbReference>
<gene>
    <name evidence="2" type="ORF">ACHAWU_006730</name>
</gene>
<dbReference type="Gene3D" id="1.25.40.10">
    <property type="entry name" value="Tetratricopeptide repeat domain"/>
    <property type="match status" value="1"/>
</dbReference>
<dbReference type="InterPro" id="IPR003107">
    <property type="entry name" value="HAT"/>
</dbReference>
<feature type="repeat" description="TPR" evidence="1">
    <location>
        <begin position="7"/>
        <end position="40"/>
    </location>
</feature>
<dbReference type="InterPro" id="IPR044624">
    <property type="entry name" value="Mbb1-like"/>
</dbReference>
<protein>
    <submittedName>
        <fullName evidence="2">Uncharacterized protein</fullName>
    </submittedName>
</protein>
<evidence type="ECO:0000313" key="2">
    <source>
        <dbReference type="EMBL" id="KAL3756715.1"/>
    </source>
</evidence>
<accession>A0ABD3LYA6</accession>